<sequence length="321" mass="36585">MKIGTHNGSFHCDEVLAISMLRLLPEFKDATLVRSRDMQVLNTCDVVVDVGYVYDPSRLRFDHHQPSFNEYFSENHTVTRLSSAGAVYKHFGKRIIKEIYGVTDEEDINDVYEAVYQRLIESVDAEDNGVPIANAPQNYAVNTALSARIGRMNPSWVDTNADVFQLFLDAMEVAIAEFDYHVNNYIRVHLAAKPKFLEVYKNRLQVHESGLVIETPRGMPFLHYLHRMEEAEQIPAEKRLAFYMNYEVATQQWRATCIGDSKHKFSCRMRFPERLSGLKDAELQKASGIPGLQFIHRAGFTCGGATKESILQLISLTINES</sequence>
<accession>A0A1E1XHJ2</accession>
<evidence type="ECO:0000313" key="2">
    <source>
        <dbReference type="EMBL" id="JAT98569.1"/>
    </source>
</evidence>
<proteinExistence type="evidence at transcript level"/>
<dbReference type="PANTHER" id="PTHR11215:SF1">
    <property type="entry name" value="MYG1 EXONUCLEASE"/>
    <property type="match status" value="1"/>
</dbReference>
<comment type="similarity">
    <text evidence="1">Belongs to the MYG1 family.</text>
</comment>
<dbReference type="EMBL" id="GFAC01000619">
    <property type="protein sequence ID" value="JAT98569.1"/>
    <property type="molecule type" value="mRNA"/>
</dbReference>
<dbReference type="InterPro" id="IPR003226">
    <property type="entry name" value="MYG1_exonuclease"/>
</dbReference>
<dbReference type="AlphaFoldDB" id="A0A1E1XHJ2"/>
<reference evidence="2" key="1">
    <citation type="journal article" date="2017" name="Front. Cell. Infect. Microbiol.">
        <title>The Distinct Transcriptional Response of the Midgut of Amblyomma sculptum and Amblyomma aureolatum Ticks to Rickettsia rickettsii Correlates to Their Differences in Susceptibility to Infection.</title>
        <authorList>
            <person name="Martins L.A."/>
            <person name="Galletti M.F.B.M."/>
            <person name="Ribeiro J.M."/>
            <person name="Fujita A."/>
            <person name="Costa F.B."/>
            <person name="Labruna M.B."/>
            <person name="Daffre S."/>
            <person name="Fogaca A.C."/>
        </authorList>
    </citation>
    <scope>NUCLEOTIDE SEQUENCE</scope>
</reference>
<dbReference type="Pfam" id="PF03690">
    <property type="entry name" value="MYG1_exonuc"/>
    <property type="match status" value="1"/>
</dbReference>
<dbReference type="GO" id="GO:0005634">
    <property type="term" value="C:nucleus"/>
    <property type="evidence" value="ECO:0007669"/>
    <property type="project" value="TreeGrafter"/>
</dbReference>
<dbReference type="GO" id="GO:0005737">
    <property type="term" value="C:cytoplasm"/>
    <property type="evidence" value="ECO:0007669"/>
    <property type="project" value="TreeGrafter"/>
</dbReference>
<dbReference type="PANTHER" id="PTHR11215">
    <property type="entry name" value="METAL DEPENDENT HYDROLASE - RELATED"/>
    <property type="match status" value="1"/>
</dbReference>
<organism evidence="2">
    <name type="scientific">Amblyomma aureolatum</name>
    <dbReference type="NCBI Taxonomy" id="187763"/>
    <lineage>
        <taxon>Eukaryota</taxon>
        <taxon>Metazoa</taxon>
        <taxon>Ecdysozoa</taxon>
        <taxon>Arthropoda</taxon>
        <taxon>Chelicerata</taxon>
        <taxon>Arachnida</taxon>
        <taxon>Acari</taxon>
        <taxon>Parasitiformes</taxon>
        <taxon>Ixodida</taxon>
        <taxon>Ixodoidea</taxon>
        <taxon>Ixodidae</taxon>
        <taxon>Amblyomminae</taxon>
        <taxon>Amblyomma</taxon>
    </lineage>
</organism>
<evidence type="ECO:0000256" key="1">
    <source>
        <dbReference type="ARBA" id="ARBA00010105"/>
    </source>
</evidence>
<protein>
    <submittedName>
        <fullName evidence="2">Putative secreted protein</fullName>
    </submittedName>
</protein>
<name>A0A1E1XHJ2_9ACAR</name>